<evidence type="ECO:0000256" key="1">
    <source>
        <dbReference type="ARBA" id="ARBA00001966"/>
    </source>
</evidence>
<evidence type="ECO:0000256" key="5">
    <source>
        <dbReference type="ARBA" id="ARBA00023004"/>
    </source>
</evidence>
<sequence length="166" mass="19078">MNYHNITKDDMKNGDGLRVVLWVAGCSHHCPNCQNPVTWDPDDGILFDENARKELLDIVSQDYISGITFSGGDPLFESNREEVYELIEYIKSVYPNKTVWLYTGYTFNDLKKFVPIGILNKIDVIIDGPYIEKFRDTSLKWRGSSNQRVINVRKTIDTGNIVLHCD</sequence>
<accession>A0A8S5UF17</accession>
<dbReference type="PANTHER" id="PTHR30352:SF2">
    <property type="entry name" value="ANAEROBIC RIBONUCLEOSIDE-TRIPHOSPHATE REDUCTASE-ACTIVATING PROTEIN"/>
    <property type="match status" value="1"/>
</dbReference>
<organism evidence="8">
    <name type="scientific">Myoviridae sp. ctcyQ27</name>
    <dbReference type="NCBI Taxonomy" id="2825139"/>
    <lineage>
        <taxon>Viruses</taxon>
        <taxon>Duplodnaviria</taxon>
        <taxon>Heunggongvirae</taxon>
        <taxon>Uroviricota</taxon>
        <taxon>Caudoviricetes</taxon>
    </lineage>
</organism>
<dbReference type="GO" id="GO:0051539">
    <property type="term" value="F:4 iron, 4 sulfur cluster binding"/>
    <property type="evidence" value="ECO:0007669"/>
    <property type="project" value="UniProtKB-KW"/>
</dbReference>
<evidence type="ECO:0000313" key="8">
    <source>
        <dbReference type="EMBL" id="DAF93064.1"/>
    </source>
</evidence>
<evidence type="ECO:0000256" key="4">
    <source>
        <dbReference type="ARBA" id="ARBA00022723"/>
    </source>
</evidence>
<dbReference type="Pfam" id="PF13353">
    <property type="entry name" value="Fer4_12"/>
    <property type="match status" value="1"/>
</dbReference>
<dbReference type="SFLD" id="SFLDF00299">
    <property type="entry name" value="anaerobic_ribonucleoside-triph"/>
    <property type="match status" value="1"/>
</dbReference>
<comment type="cofactor">
    <cofactor evidence="1">
        <name>[4Fe-4S] cluster</name>
        <dbReference type="ChEBI" id="CHEBI:49883"/>
    </cofactor>
</comment>
<dbReference type="InterPro" id="IPR013785">
    <property type="entry name" value="Aldolase_TIM"/>
</dbReference>
<dbReference type="InterPro" id="IPR007197">
    <property type="entry name" value="rSAM"/>
</dbReference>
<dbReference type="GO" id="GO:0046872">
    <property type="term" value="F:metal ion binding"/>
    <property type="evidence" value="ECO:0007669"/>
    <property type="project" value="UniProtKB-KW"/>
</dbReference>
<evidence type="ECO:0000256" key="3">
    <source>
        <dbReference type="ARBA" id="ARBA00022691"/>
    </source>
</evidence>
<dbReference type="SFLD" id="SFLDG01066">
    <property type="entry name" value="organic_radical-activating_enz"/>
    <property type="match status" value="1"/>
</dbReference>
<evidence type="ECO:0000259" key="7">
    <source>
        <dbReference type="PROSITE" id="PS51918"/>
    </source>
</evidence>
<dbReference type="GO" id="GO:0004748">
    <property type="term" value="F:ribonucleoside-diphosphate reductase activity, thioredoxin disulfide as acceptor"/>
    <property type="evidence" value="ECO:0007669"/>
    <property type="project" value="TreeGrafter"/>
</dbReference>
<keyword evidence="5" id="KW-0408">Iron</keyword>
<dbReference type="GO" id="GO:0043365">
    <property type="term" value="F:[formate-C-acetyltransferase]-activating enzyme activity"/>
    <property type="evidence" value="ECO:0007669"/>
    <property type="project" value="InterPro"/>
</dbReference>
<keyword evidence="6" id="KW-0411">Iron-sulfur</keyword>
<feature type="domain" description="Radical SAM core" evidence="7">
    <location>
        <begin position="9"/>
        <end position="166"/>
    </location>
</feature>
<dbReference type="PROSITE" id="PS51918">
    <property type="entry name" value="RADICAL_SAM"/>
    <property type="match status" value="1"/>
</dbReference>
<dbReference type="PIRSF" id="PIRSF000368">
    <property type="entry name" value="NrdG"/>
    <property type="match status" value="1"/>
</dbReference>
<dbReference type="NCBIfam" id="TIGR02491">
    <property type="entry name" value="NrdG"/>
    <property type="match status" value="1"/>
</dbReference>
<evidence type="ECO:0000256" key="2">
    <source>
        <dbReference type="ARBA" id="ARBA00022485"/>
    </source>
</evidence>
<name>A0A8S5UF17_9CAUD</name>
<dbReference type="InterPro" id="IPR034457">
    <property type="entry name" value="Organic_radical-activating"/>
</dbReference>
<keyword evidence="4" id="KW-0479">Metal-binding</keyword>
<keyword evidence="3" id="KW-0949">S-adenosyl-L-methionine</keyword>
<protein>
    <submittedName>
        <fullName evidence="8">4Fe-4S single cluster domain protein</fullName>
    </submittedName>
</protein>
<dbReference type="EMBL" id="BK016080">
    <property type="protein sequence ID" value="DAF93064.1"/>
    <property type="molecule type" value="Genomic_DNA"/>
</dbReference>
<dbReference type="SUPFAM" id="SSF102114">
    <property type="entry name" value="Radical SAM enzymes"/>
    <property type="match status" value="1"/>
</dbReference>
<dbReference type="InterPro" id="IPR012837">
    <property type="entry name" value="NrdG"/>
</dbReference>
<dbReference type="Gene3D" id="3.20.20.70">
    <property type="entry name" value="Aldolase class I"/>
    <property type="match status" value="1"/>
</dbReference>
<dbReference type="PANTHER" id="PTHR30352">
    <property type="entry name" value="PYRUVATE FORMATE-LYASE-ACTIVATING ENZYME"/>
    <property type="match status" value="1"/>
</dbReference>
<keyword evidence="2" id="KW-0004">4Fe-4S</keyword>
<proteinExistence type="predicted"/>
<dbReference type="SFLD" id="SFLDG01063">
    <property type="entry name" value="activating_enzymes__group_1"/>
    <property type="match status" value="1"/>
</dbReference>
<dbReference type="CDD" id="cd01335">
    <property type="entry name" value="Radical_SAM"/>
    <property type="match status" value="1"/>
</dbReference>
<dbReference type="InterPro" id="IPR058240">
    <property type="entry name" value="rSAM_sf"/>
</dbReference>
<evidence type="ECO:0000256" key="6">
    <source>
        <dbReference type="ARBA" id="ARBA00023014"/>
    </source>
</evidence>
<reference evidence="8" key="1">
    <citation type="journal article" date="2021" name="Proc. Natl. Acad. Sci. U.S.A.">
        <title>A Catalog of Tens of Thousands of Viruses from Human Metagenomes Reveals Hidden Associations with Chronic Diseases.</title>
        <authorList>
            <person name="Tisza M.J."/>
            <person name="Buck C.B."/>
        </authorList>
    </citation>
    <scope>NUCLEOTIDE SEQUENCE</scope>
    <source>
        <strain evidence="8">CtcyQ27</strain>
    </source>
</reference>
<dbReference type="SFLD" id="SFLDS00029">
    <property type="entry name" value="Radical_SAM"/>
    <property type="match status" value="1"/>
</dbReference>